<keyword evidence="2" id="KW-0805">Transcription regulation</keyword>
<evidence type="ECO:0000313" key="10">
    <source>
        <dbReference type="Proteomes" id="UP000290289"/>
    </source>
</evidence>
<feature type="compositionally biased region" description="Low complexity" evidence="7">
    <location>
        <begin position="238"/>
        <end position="259"/>
    </location>
</feature>
<dbReference type="PANTHER" id="PTHR31190">
    <property type="entry name" value="DNA-BINDING DOMAIN"/>
    <property type="match status" value="1"/>
</dbReference>
<dbReference type="InterPro" id="IPR001471">
    <property type="entry name" value="AP2/ERF_dom"/>
</dbReference>
<dbReference type="Gene3D" id="3.30.730.10">
    <property type="entry name" value="AP2/ERF domain"/>
    <property type="match status" value="1"/>
</dbReference>
<dbReference type="GO" id="GO:0009873">
    <property type="term" value="P:ethylene-activated signaling pathway"/>
    <property type="evidence" value="ECO:0007669"/>
    <property type="project" value="InterPro"/>
</dbReference>
<evidence type="ECO:0000256" key="4">
    <source>
        <dbReference type="ARBA" id="ARBA00023163"/>
    </source>
</evidence>
<comment type="caution">
    <text evidence="9">The sequence shown here is derived from an EMBL/GenBank/DDBJ whole genome shotgun (WGS) entry which is preliminary data.</text>
</comment>
<dbReference type="GO" id="GO:0003700">
    <property type="term" value="F:DNA-binding transcription factor activity"/>
    <property type="evidence" value="ECO:0007669"/>
    <property type="project" value="InterPro"/>
</dbReference>
<dbReference type="SUPFAM" id="SSF54171">
    <property type="entry name" value="DNA-binding domain"/>
    <property type="match status" value="1"/>
</dbReference>
<feature type="domain" description="AP2/ERF" evidence="8">
    <location>
        <begin position="152"/>
        <end position="210"/>
    </location>
</feature>
<dbReference type="Proteomes" id="UP000290289">
    <property type="component" value="Chromosome 10"/>
</dbReference>
<evidence type="ECO:0000259" key="8">
    <source>
        <dbReference type="PROSITE" id="PS51032"/>
    </source>
</evidence>
<accession>A0A498ISD0</accession>
<dbReference type="STRING" id="3750.A0A498ISD0"/>
<gene>
    <name evidence="9" type="ORF">DVH24_017289</name>
</gene>
<dbReference type="GO" id="GO:0005634">
    <property type="term" value="C:nucleus"/>
    <property type="evidence" value="ECO:0007669"/>
    <property type="project" value="UniProtKB-SubCell"/>
</dbReference>
<dbReference type="EMBL" id="RDQH01000336">
    <property type="protein sequence ID" value="RXH86236.1"/>
    <property type="molecule type" value="Genomic_DNA"/>
</dbReference>
<dbReference type="PRINTS" id="PR00367">
    <property type="entry name" value="ETHRSPELEMNT"/>
</dbReference>
<comment type="similarity">
    <text evidence="6">Belongs to the AP2/ERF transcription factor family. ERF subfamily.</text>
</comment>
<evidence type="ECO:0000256" key="1">
    <source>
        <dbReference type="ARBA" id="ARBA00004123"/>
    </source>
</evidence>
<dbReference type="CDD" id="cd00018">
    <property type="entry name" value="AP2"/>
    <property type="match status" value="1"/>
</dbReference>
<dbReference type="PROSITE" id="PS51032">
    <property type="entry name" value="AP2_ERF"/>
    <property type="match status" value="1"/>
</dbReference>
<dbReference type="AlphaFoldDB" id="A0A498ISD0"/>
<evidence type="ECO:0000256" key="5">
    <source>
        <dbReference type="ARBA" id="ARBA00023242"/>
    </source>
</evidence>
<protein>
    <recommendedName>
        <fullName evidence="8">AP2/ERF domain-containing protein</fullName>
    </recommendedName>
</protein>
<keyword evidence="10" id="KW-1185">Reference proteome</keyword>
<keyword evidence="3" id="KW-0238">DNA-binding</keyword>
<evidence type="ECO:0000256" key="7">
    <source>
        <dbReference type="SAM" id="MobiDB-lite"/>
    </source>
</evidence>
<evidence type="ECO:0000256" key="2">
    <source>
        <dbReference type="ARBA" id="ARBA00023015"/>
    </source>
</evidence>
<dbReference type="GO" id="GO:0003677">
    <property type="term" value="F:DNA binding"/>
    <property type="evidence" value="ECO:0007669"/>
    <property type="project" value="UniProtKB-KW"/>
</dbReference>
<dbReference type="InterPro" id="IPR016177">
    <property type="entry name" value="DNA-bd_dom_sf"/>
</dbReference>
<dbReference type="InterPro" id="IPR036955">
    <property type="entry name" value="AP2/ERF_dom_sf"/>
</dbReference>
<sequence length="369" mass="40831">MLEGSQGQKLCTIKWWKTSPIYNFLFVDFHHHPRANENSLTPRLPPPFNPKLNTSLVPIYHYLQYLFLPDFRRLLIAMRRQLGEAELTKEAMALASSQQNELPLNENDSQDMVIYHVLNEATSLTPSLLPQRHHIHRQPNRLEPTKNVGKKHYRGVRRRPWGKYAAEIRDSARQGARVWLGTFNTAEEAALAYDRAAFRMRGTKAMLNFPAEIVAASSPPTSSVHRFRPSFNIPCSLNSKNSTTTSDSSGSSSMLSVGTPRSESESKLSAVEPSSSSFYLCHVKSEQALSSSNLCQPHPVTSSASASCASFKLTHQADVDSLTEILQSVILPNFVAAISLRGAVTGGRRVDGLGGGGKGRWLGIMGWNS</sequence>
<organism evidence="9 10">
    <name type="scientific">Malus domestica</name>
    <name type="common">Apple</name>
    <name type="synonym">Pyrus malus</name>
    <dbReference type="NCBI Taxonomy" id="3750"/>
    <lineage>
        <taxon>Eukaryota</taxon>
        <taxon>Viridiplantae</taxon>
        <taxon>Streptophyta</taxon>
        <taxon>Embryophyta</taxon>
        <taxon>Tracheophyta</taxon>
        <taxon>Spermatophyta</taxon>
        <taxon>Magnoliopsida</taxon>
        <taxon>eudicotyledons</taxon>
        <taxon>Gunneridae</taxon>
        <taxon>Pentapetalae</taxon>
        <taxon>rosids</taxon>
        <taxon>fabids</taxon>
        <taxon>Rosales</taxon>
        <taxon>Rosaceae</taxon>
        <taxon>Amygdaloideae</taxon>
        <taxon>Maleae</taxon>
        <taxon>Malus</taxon>
    </lineage>
</organism>
<comment type="subcellular location">
    <subcellularLocation>
        <location evidence="1">Nucleus</location>
    </subcellularLocation>
</comment>
<dbReference type="InterPro" id="IPR044808">
    <property type="entry name" value="ERF_plant"/>
</dbReference>
<evidence type="ECO:0000256" key="6">
    <source>
        <dbReference type="ARBA" id="ARBA00024343"/>
    </source>
</evidence>
<keyword evidence="4" id="KW-0804">Transcription</keyword>
<dbReference type="FunFam" id="3.30.730.10:FF:000001">
    <property type="entry name" value="Ethylene-responsive transcription factor 2"/>
    <property type="match status" value="1"/>
</dbReference>
<evidence type="ECO:0000313" key="9">
    <source>
        <dbReference type="EMBL" id="RXH86236.1"/>
    </source>
</evidence>
<feature type="region of interest" description="Disordered" evidence="7">
    <location>
        <begin position="238"/>
        <end position="268"/>
    </location>
</feature>
<dbReference type="Pfam" id="PF00847">
    <property type="entry name" value="AP2"/>
    <property type="match status" value="1"/>
</dbReference>
<evidence type="ECO:0000256" key="3">
    <source>
        <dbReference type="ARBA" id="ARBA00023125"/>
    </source>
</evidence>
<name>A0A498ISD0_MALDO</name>
<dbReference type="PANTHER" id="PTHR31190:SF173">
    <property type="entry name" value="PATHOGENESIS-RELATED GENES TRANSCRIPTIONAL ACTIVATOR PTI5"/>
    <property type="match status" value="1"/>
</dbReference>
<keyword evidence="5" id="KW-0539">Nucleus</keyword>
<dbReference type="SMART" id="SM00380">
    <property type="entry name" value="AP2"/>
    <property type="match status" value="1"/>
</dbReference>
<reference evidence="9 10" key="1">
    <citation type="submission" date="2018-10" db="EMBL/GenBank/DDBJ databases">
        <title>A high-quality apple genome assembly.</title>
        <authorList>
            <person name="Hu J."/>
        </authorList>
    </citation>
    <scope>NUCLEOTIDE SEQUENCE [LARGE SCALE GENOMIC DNA]</scope>
    <source>
        <strain evidence="10">cv. HFTH1</strain>
        <tissue evidence="9">Young leaf</tissue>
    </source>
</reference>
<proteinExistence type="inferred from homology"/>